<name>A0A0D1XDU4_ANEMI</name>
<feature type="transmembrane region" description="Helical" evidence="1">
    <location>
        <begin position="7"/>
        <end position="31"/>
    </location>
</feature>
<keyword evidence="4" id="KW-1185">Reference proteome</keyword>
<evidence type="ECO:0000313" key="2">
    <source>
        <dbReference type="EMBL" id="KON95597.1"/>
    </source>
</evidence>
<dbReference type="Proteomes" id="UP000182836">
    <property type="component" value="Unassembled WGS sequence"/>
</dbReference>
<proteinExistence type="predicted"/>
<evidence type="ECO:0000313" key="3">
    <source>
        <dbReference type="EMBL" id="SDI31392.1"/>
    </source>
</evidence>
<reference evidence="3 5" key="2">
    <citation type="submission" date="2016-10" db="EMBL/GenBank/DDBJ databases">
        <authorList>
            <person name="de Groot N.N."/>
        </authorList>
    </citation>
    <scope>NUCLEOTIDE SEQUENCE [LARGE SCALE GENOMIC DNA]</scope>
    <source>
        <strain evidence="3 5">DSM 2895</strain>
    </source>
</reference>
<reference evidence="2 4" key="1">
    <citation type="submission" date="2015-07" db="EMBL/GenBank/DDBJ databases">
        <title>Fjat-14205 dsm 2895.</title>
        <authorList>
            <person name="Liu B."/>
            <person name="Wang J."/>
            <person name="Zhu Y."/>
            <person name="Liu G."/>
            <person name="Chen Q."/>
            <person name="Chen Z."/>
            <person name="Lan J."/>
            <person name="Che J."/>
            <person name="Ge C."/>
            <person name="Shi H."/>
            <person name="Pan Z."/>
            <person name="Liu X."/>
        </authorList>
    </citation>
    <scope>NUCLEOTIDE SEQUENCE [LARGE SCALE GENOMIC DNA]</scope>
    <source>
        <strain evidence="2 4">DSM 2895</strain>
    </source>
</reference>
<dbReference type="OrthoDB" id="1716040at2"/>
<dbReference type="NCBIfam" id="NF033218">
    <property type="entry name" value="anchor_AmaP"/>
    <property type="match status" value="1"/>
</dbReference>
<dbReference type="PATRIC" id="fig|47500.12.peg.3375"/>
<keyword evidence="1" id="KW-0812">Transmembrane</keyword>
<evidence type="ECO:0000313" key="4">
    <source>
        <dbReference type="Proteomes" id="UP000037269"/>
    </source>
</evidence>
<sequence>MNLFDRFILTLYSLALVVISLFVMATSLNLISSTYITSAIEEIYTSSQVGMIYFVAAAIFFLISLKFLFTSVRARGDRGRAGVSVHNPTEYGDVRITLETIESIATAAARRIRGIRDLKARVRAEENKTSIHVKVTVDGETPIPGLVEQVQQVTKERVETIAGLAIAEVTVLVSEVAQPGTGARVRRVE</sequence>
<dbReference type="STRING" id="47500.AF333_09065"/>
<organism evidence="2 4">
    <name type="scientific">Aneurinibacillus migulanus</name>
    <name type="common">Bacillus migulanus</name>
    <dbReference type="NCBI Taxonomy" id="47500"/>
    <lineage>
        <taxon>Bacteria</taxon>
        <taxon>Bacillati</taxon>
        <taxon>Bacillota</taxon>
        <taxon>Bacilli</taxon>
        <taxon>Bacillales</taxon>
        <taxon>Paenibacillaceae</taxon>
        <taxon>Aneurinibacillus group</taxon>
        <taxon>Aneurinibacillus</taxon>
    </lineage>
</organism>
<protein>
    <submittedName>
        <fullName evidence="3">Uncharacterized conserved protein YloU, alkaline shock protein (Asp23) family</fullName>
    </submittedName>
</protein>
<gene>
    <name evidence="2" type="ORF">AF333_09065</name>
    <name evidence="3" type="ORF">SAMN04487909_10339</name>
</gene>
<evidence type="ECO:0000256" key="1">
    <source>
        <dbReference type="SAM" id="Phobius"/>
    </source>
</evidence>
<keyword evidence="1" id="KW-1133">Transmembrane helix</keyword>
<dbReference type="EMBL" id="LGUG01000004">
    <property type="protein sequence ID" value="KON95597.1"/>
    <property type="molecule type" value="Genomic_DNA"/>
</dbReference>
<dbReference type="GeneID" id="92840295"/>
<dbReference type="RefSeq" id="WP_040303450.1">
    <property type="nucleotide sequence ID" value="NZ_BJOA01000029.1"/>
</dbReference>
<keyword evidence="1" id="KW-0472">Membrane</keyword>
<evidence type="ECO:0000313" key="5">
    <source>
        <dbReference type="Proteomes" id="UP000182836"/>
    </source>
</evidence>
<feature type="transmembrane region" description="Helical" evidence="1">
    <location>
        <begin position="51"/>
        <end position="69"/>
    </location>
</feature>
<dbReference type="AlphaFoldDB" id="A0A0D1XDU4"/>
<dbReference type="Proteomes" id="UP000037269">
    <property type="component" value="Unassembled WGS sequence"/>
</dbReference>
<accession>A0A0D1XDU4</accession>
<dbReference type="EMBL" id="FNED01000003">
    <property type="protein sequence ID" value="SDI31392.1"/>
    <property type="molecule type" value="Genomic_DNA"/>
</dbReference>